<evidence type="ECO:0000259" key="1">
    <source>
        <dbReference type="Pfam" id="PF12728"/>
    </source>
</evidence>
<comment type="caution">
    <text evidence="2">The sequence shown here is derived from an EMBL/GenBank/DDBJ whole genome shotgun (WGS) entry which is preliminary data.</text>
</comment>
<dbReference type="Proteomes" id="UP001500213">
    <property type="component" value="Unassembled WGS sequence"/>
</dbReference>
<feature type="domain" description="Helix-turn-helix" evidence="1">
    <location>
        <begin position="19"/>
        <end position="67"/>
    </location>
</feature>
<proteinExistence type="predicted"/>
<dbReference type="NCBIfam" id="TIGR01764">
    <property type="entry name" value="excise"/>
    <property type="match status" value="1"/>
</dbReference>
<reference evidence="3" key="1">
    <citation type="journal article" date="2019" name="Int. J. Syst. Evol. Microbiol.">
        <title>The Global Catalogue of Microorganisms (GCM) 10K type strain sequencing project: providing services to taxonomists for standard genome sequencing and annotation.</title>
        <authorList>
            <consortium name="The Broad Institute Genomics Platform"/>
            <consortium name="The Broad Institute Genome Sequencing Center for Infectious Disease"/>
            <person name="Wu L."/>
            <person name="Ma J."/>
        </authorList>
    </citation>
    <scope>NUCLEOTIDE SEQUENCE [LARGE SCALE GENOMIC DNA]</scope>
    <source>
        <strain evidence="3">JCM 17593</strain>
    </source>
</reference>
<dbReference type="InterPro" id="IPR010093">
    <property type="entry name" value="SinI_DNA-bd"/>
</dbReference>
<keyword evidence="3" id="KW-1185">Reference proteome</keyword>
<name>A0ABP8AQ65_9MICO</name>
<dbReference type="Pfam" id="PF12728">
    <property type="entry name" value="HTH_17"/>
    <property type="match status" value="1"/>
</dbReference>
<accession>A0ABP8AQ65</accession>
<sequence>MVDTIEDMTSHSAGDAVRFLTTADCAEILNVELADVTALVETGELPAIKVGPQWRIEREVLESYIASLYEEQRRRALWEQSDFASLTELSGGTILRPGD</sequence>
<evidence type="ECO:0000313" key="3">
    <source>
        <dbReference type="Proteomes" id="UP001500213"/>
    </source>
</evidence>
<evidence type="ECO:0000313" key="2">
    <source>
        <dbReference type="EMBL" id="GAA4187772.1"/>
    </source>
</evidence>
<dbReference type="EMBL" id="BAABBX010000010">
    <property type="protein sequence ID" value="GAA4187772.1"/>
    <property type="molecule type" value="Genomic_DNA"/>
</dbReference>
<dbReference type="InterPro" id="IPR041657">
    <property type="entry name" value="HTH_17"/>
</dbReference>
<gene>
    <name evidence="2" type="ORF">GCM10022288_13080</name>
</gene>
<organism evidence="2 3">
    <name type="scientific">Gryllotalpicola kribbensis</name>
    <dbReference type="NCBI Taxonomy" id="993084"/>
    <lineage>
        <taxon>Bacteria</taxon>
        <taxon>Bacillati</taxon>
        <taxon>Actinomycetota</taxon>
        <taxon>Actinomycetes</taxon>
        <taxon>Micrococcales</taxon>
        <taxon>Microbacteriaceae</taxon>
        <taxon>Gryllotalpicola</taxon>
    </lineage>
</organism>
<protein>
    <recommendedName>
        <fullName evidence="1">Helix-turn-helix domain-containing protein</fullName>
    </recommendedName>
</protein>